<reference evidence="3" key="1">
    <citation type="journal article" date="2020" name="Stud. Mycol.">
        <title>101 Dothideomycetes genomes: a test case for predicting lifestyles and emergence of pathogens.</title>
        <authorList>
            <person name="Haridas S."/>
            <person name="Albert R."/>
            <person name="Binder M."/>
            <person name="Bloem J."/>
            <person name="Labutti K."/>
            <person name="Salamov A."/>
            <person name="Andreopoulos B."/>
            <person name="Baker S."/>
            <person name="Barry K."/>
            <person name="Bills G."/>
            <person name="Bluhm B."/>
            <person name="Cannon C."/>
            <person name="Castanera R."/>
            <person name="Culley D."/>
            <person name="Daum C."/>
            <person name="Ezra D."/>
            <person name="Gonzalez J."/>
            <person name="Henrissat B."/>
            <person name="Kuo A."/>
            <person name="Liang C."/>
            <person name="Lipzen A."/>
            <person name="Lutzoni F."/>
            <person name="Magnuson J."/>
            <person name="Mondo S."/>
            <person name="Nolan M."/>
            <person name="Ohm R."/>
            <person name="Pangilinan J."/>
            <person name="Park H.-J."/>
            <person name="Ramirez L."/>
            <person name="Alfaro M."/>
            <person name="Sun H."/>
            <person name="Tritt A."/>
            <person name="Yoshinaga Y."/>
            <person name="Zwiers L.-H."/>
            <person name="Turgeon B."/>
            <person name="Goodwin S."/>
            <person name="Spatafora J."/>
            <person name="Crous P."/>
            <person name="Grigoriev I."/>
        </authorList>
    </citation>
    <scope>NUCLEOTIDE SEQUENCE</scope>
    <source>
        <strain evidence="3">ATCC 16933</strain>
    </source>
</reference>
<evidence type="ECO:0000313" key="4">
    <source>
        <dbReference type="Proteomes" id="UP000799766"/>
    </source>
</evidence>
<dbReference type="InterPro" id="IPR051702">
    <property type="entry name" value="SH3_domain_YSC84-like"/>
</dbReference>
<feature type="domain" description="Ysc84 actin-binding" evidence="2">
    <location>
        <begin position="155"/>
        <end position="281"/>
    </location>
</feature>
<feature type="non-terminal residue" evidence="3">
    <location>
        <position position="369"/>
    </location>
</feature>
<dbReference type="EMBL" id="MU001697">
    <property type="protein sequence ID" value="KAF2453437.1"/>
    <property type="molecule type" value="Genomic_DNA"/>
</dbReference>
<feature type="compositionally biased region" description="Low complexity" evidence="1">
    <location>
        <begin position="355"/>
        <end position="369"/>
    </location>
</feature>
<dbReference type="CDD" id="cd11524">
    <property type="entry name" value="SYLF"/>
    <property type="match status" value="1"/>
</dbReference>
<keyword evidence="4" id="KW-1185">Reference proteome</keyword>
<protein>
    <recommendedName>
        <fullName evidence="2">Ysc84 actin-binding domain-containing protein</fullName>
    </recommendedName>
</protein>
<dbReference type="Proteomes" id="UP000799766">
    <property type="component" value="Unassembled WGS sequence"/>
</dbReference>
<organism evidence="3 4">
    <name type="scientific">Lineolata rhizophorae</name>
    <dbReference type="NCBI Taxonomy" id="578093"/>
    <lineage>
        <taxon>Eukaryota</taxon>
        <taxon>Fungi</taxon>
        <taxon>Dikarya</taxon>
        <taxon>Ascomycota</taxon>
        <taxon>Pezizomycotina</taxon>
        <taxon>Dothideomycetes</taxon>
        <taxon>Dothideomycetes incertae sedis</taxon>
        <taxon>Lineolatales</taxon>
        <taxon>Lineolataceae</taxon>
        <taxon>Lineolata</taxon>
    </lineage>
</organism>
<dbReference type="OrthoDB" id="443981at2759"/>
<feature type="compositionally biased region" description="Basic and acidic residues" evidence="1">
    <location>
        <begin position="198"/>
        <end position="212"/>
    </location>
</feature>
<dbReference type="AlphaFoldDB" id="A0A6A6NPK2"/>
<dbReference type="InterPro" id="IPR007461">
    <property type="entry name" value="Ysc84_actin-binding"/>
</dbReference>
<evidence type="ECO:0000256" key="1">
    <source>
        <dbReference type="SAM" id="MobiDB-lite"/>
    </source>
</evidence>
<name>A0A6A6NPK2_9PEZI</name>
<dbReference type="GO" id="GO:0035091">
    <property type="term" value="F:phosphatidylinositol binding"/>
    <property type="evidence" value="ECO:0007669"/>
    <property type="project" value="TreeGrafter"/>
</dbReference>
<dbReference type="PANTHER" id="PTHR15629:SF8">
    <property type="entry name" value="DUF500 DOMAIN PROTEIN (AFU_ORTHOLOGUE AFUA_5G07310)"/>
    <property type="match status" value="1"/>
</dbReference>
<feature type="region of interest" description="Disordered" evidence="1">
    <location>
        <begin position="187"/>
        <end position="213"/>
    </location>
</feature>
<feature type="region of interest" description="Disordered" evidence="1">
    <location>
        <begin position="307"/>
        <end position="329"/>
    </location>
</feature>
<sequence>MPQSAVWQNTKSSGKVGITKLWGWADRLSITGAASPGRPGSRVSAESLWPGTLDKESEKAARILRSFCLDGFYNDEDPGESPPSQYTTQPQQRAQRALQRIPPEVLRHATGICVFTVLRGPLWLPSAGPGGSGVLLARLSDGTWSPPSAVLVQAPGLGFLVGVDAYDVVLVINDSAALDALSASRAGLSASDESQDDENGKVDGDESAEAHTRPMPAPIYSYLKARRNVINDVRLAGTTVLLARADENARFYGLPLPVSDILGGQCPLPPTLRPLYDVLKAVESELRSDSDTMKRIPQDCAPGECDVVPPGEDSTARPPTTPTLDPDPFGVLALQRAGLDIRESGSRKRPISDQFAFAPSPSSPIFPAY</sequence>
<evidence type="ECO:0000259" key="2">
    <source>
        <dbReference type="Pfam" id="PF04366"/>
    </source>
</evidence>
<evidence type="ECO:0000313" key="3">
    <source>
        <dbReference type="EMBL" id="KAF2453437.1"/>
    </source>
</evidence>
<accession>A0A6A6NPK2</accession>
<feature type="region of interest" description="Disordered" evidence="1">
    <location>
        <begin position="341"/>
        <end position="369"/>
    </location>
</feature>
<gene>
    <name evidence="3" type="ORF">BDY21DRAFT_292991</name>
</gene>
<dbReference type="Pfam" id="PF04366">
    <property type="entry name" value="Ysc84"/>
    <property type="match status" value="1"/>
</dbReference>
<dbReference type="PANTHER" id="PTHR15629">
    <property type="entry name" value="SH3YL1 PROTEIN"/>
    <property type="match status" value="1"/>
</dbReference>
<proteinExistence type="predicted"/>